<comment type="subcellular location">
    <subcellularLocation>
        <location evidence="1">Membrane</location>
        <topology evidence="1">Single-pass type II membrane protein</topology>
    </subcellularLocation>
</comment>
<evidence type="ECO:0000256" key="4">
    <source>
        <dbReference type="ARBA" id="ARBA00022968"/>
    </source>
</evidence>
<evidence type="ECO:0000313" key="8">
    <source>
        <dbReference type="Proteomes" id="UP001381693"/>
    </source>
</evidence>
<dbReference type="GO" id="GO:0016263">
    <property type="term" value="F:glycoprotein-N-acetylgalactosamine 3-beta-galactosyltransferase activity"/>
    <property type="evidence" value="ECO:0007669"/>
    <property type="project" value="UniProtKB-EC"/>
</dbReference>
<keyword evidence="6" id="KW-0472">Membrane</keyword>
<keyword evidence="7" id="KW-0328">Glycosyltransferase</keyword>
<dbReference type="EC" id="2.4.1.122" evidence="7"/>
<reference evidence="7 8" key="1">
    <citation type="submission" date="2023-11" db="EMBL/GenBank/DDBJ databases">
        <title>Halocaridina rubra genome assembly.</title>
        <authorList>
            <person name="Smith C."/>
        </authorList>
    </citation>
    <scope>NUCLEOTIDE SEQUENCE [LARGE SCALE GENOMIC DNA]</scope>
    <source>
        <strain evidence="7">EP-1</strain>
        <tissue evidence="7">Whole</tissue>
    </source>
</reference>
<evidence type="ECO:0000313" key="7">
    <source>
        <dbReference type="EMBL" id="KAK7070775.1"/>
    </source>
</evidence>
<keyword evidence="7" id="KW-0808">Transferase</keyword>
<dbReference type="Proteomes" id="UP001381693">
    <property type="component" value="Unassembled WGS sequence"/>
</dbReference>
<evidence type="ECO:0000256" key="1">
    <source>
        <dbReference type="ARBA" id="ARBA00004606"/>
    </source>
</evidence>
<dbReference type="InterPro" id="IPR026050">
    <property type="entry name" value="C1GALT1/C1GALT1_chp1"/>
</dbReference>
<comment type="caution">
    <text evidence="7">The sequence shown here is derived from an EMBL/GenBank/DDBJ whole genome shotgun (WGS) entry which is preliminary data.</text>
</comment>
<dbReference type="EMBL" id="JAXCGZ010015240">
    <property type="protein sequence ID" value="KAK7070775.1"/>
    <property type="molecule type" value="Genomic_DNA"/>
</dbReference>
<keyword evidence="5" id="KW-1133">Transmembrane helix</keyword>
<dbReference type="PANTHER" id="PTHR23033:SF14">
    <property type="entry name" value="GLYCOPROTEIN-N-ACETYLGALACTOSAMINE 3-BETA-GALACTOSYLTRANSFERASE 1-RELATED"/>
    <property type="match status" value="1"/>
</dbReference>
<proteinExistence type="inferred from homology"/>
<keyword evidence="8" id="KW-1185">Reference proteome</keyword>
<organism evidence="7 8">
    <name type="scientific">Halocaridina rubra</name>
    <name type="common">Hawaiian red shrimp</name>
    <dbReference type="NCBI Taxonomy" id="373956"/>
    <lineage>
        <taxon>Eukaryota</taxon>
        <taxon>Metazoa</taxon>
        <taxon>Ecdysozoa</taxon>
        <taxon>Arthropoda</taxon>
        <taxon>Crustacea</taxon>
        <taxon>Multicrustacea</taxon>
        <taxon>Malacostraca</taxon>
        <taxon>Eumalacostraca</taxon>
        <taxon>Eucarida</taxon>
        <taxon>Decapoda</taxon>
        <taxon>Pleocyemata</taxon>
        <taxon>Caridea</taxon>
        <taxon>Atyoidea</taxon>
        <taxon>Atyidae</taxon>
        <taxon>Halocaridina</taxon>
    </lineage>
</organism>
<evidence type="ECO:0000256" key="3">
    <source>
        <dbReference type="ARBA" id="ARBA00022692"/>
    </source>
</evidence>
<comment type="similarity">
    <text evidence="2">Belongs to the glycosyltransferase 31 family. Beta3-Gal-T subfamily.</text>
</comment>
<keyword evidence="4" id="KW-0735">Signal-anchor</keyword>
<keyword evidence="3" id="KW-0812">Transmembrane</keyword>
<evidence type="ECO:0000256" key="2">
    <source>
        <dbReference type="ARBA" id="ARBA00006462"/>
    </source>
</evidence>
<dbReference type="PANTHER" id="PTHR23033">
    <property type="entry name" value="BETA1,3-GALACTOSYLTRANSFERASE"/>
    <property type="match status" value="1"/>
</dbReference>
<accession>A0AAN8X2B8</accession>
<evidence type="ECO:0000256" key="6">
    <source>
        <dbReference type="ARBA" id="ARBA00023136"/>
    </source>
</evidence>
<dbReference type="AlphaFoldDB" id="A0AAN8X2B8"/>
<sequence length="158" mass="17938">MSSMVTRWPRIREVDGLRLVQTREFKLFTGEVAAVAGHRSGGWGVFRLATALWVLHDPFHPSVGFFMAAAGVKPGDSRDQEGRPRFFPFIPADVVFPKTKNLSYWYWENLVHDHEQGLSCCSDTTISFHYVKQGLLYTLEFLIYHLKAYGIGVPIGDC</sequence>
<name>A0AAN8X2B8_HALRR</name>
<evidence type="ECO:0000256" key="5">
    <source>
        <dbReference type="ARBA" id="ARBA00022989"/>
    </source>
</evidence>
<dbReference type="GO" id="GO:0016020">
    <property type="term" value="C:membrane"/>
    <property type="evidence" value="ECO:0007669"/>
    <property type="project" value="UniProtKB-SubCell"/>
</dbReference>
<gene>
    <name evidence="7" type="primary">C1GALT1_6</name>
    <name evidence="7" type="ORF">SK128_022017</name>
</gene>
<protein>
    <submittedName>
        <fullName evidence="7">Fringe-like</fullName>
        <ecNumber evidence="7">2.4.1.122</ecNumber>
    </submittedName>
</protein>